<dbReference type="SUPFAM" id="SSF53474">
    <property type="entry name" value="alpha/beta-Hydrolases"/>
    <property type="match status" value="1"/>
</dbReference>
<accession>A0A7Y0AQT2</accession>
<evidence type="ECO:0008006" key="3">
    <source>
        <dbReference type="Google" id="ProtNLM"/>
    </source>
</evidence>
<evidence type="ECO:0000313" key="1">
    <source>
        <dbReference type="EMBL" id="NML71783.1"/>
    </source>
</evidence>
<dbReference type="EMBL" id="JABBGI010000029">
    <property type="protein sequence ID" value="NML71783.1"/>
    <property type="molecule type" value="Genomic_DNA"/>
</dbReference>
<gene>
    <name evidence="1" type="ORF">HHL23_18570</name>
</gene>
<reference evidence="1 2" key="1">
    <citation type="submission" date="2020-04" db="EMBL/GenBank/DDBJ databases">
        <title>Chryseobacterium sp. RP-3-3 sp. nov., isolated from Jeju soil.</title>
        <authorList>
            <person name="Dahal R.H."/>
        </authorList>
    </citation>
    <scope>NUCLEOTIDE SEQUENCE [LARGE SCALE GENOMIC DNA]</scope>
    <source>
        <strain evidence="1 2">RP-3-3</strain>
    </source>
</reference>
<dbReference type="Gene3D" id="3.40.50.1820">
    <property type="entry name" value="alpha/beta hydrolase"/>
    <property type="match status" value="1"/>
</dbReference>
<dbReference type="AlphaFoldDB" id="A0A7Y0AQT2"/>
<comment type="caution">
    <text evidence="1">The sequence shown here is derived from an EMBL/GenBank/DDBJ whole genome shotgun (WGS) entry which is preliminary data.</text>
</comment>
<sequence length="315" mass="35356">MKKKIFFSIILPIILLVLVVNPVISITAQSINRSADFARYKILKVRPSEADPTVRNWDSVHVVYYDRAIKNSKVLLWLTGTNGSTNNVPITFFKTALDQGYRIIALSFISTPGVSQVCVGNKLSEDIDCAAEFRRKRIYGDTVFLSIPDESQDAIVPRLINLLQYLSKNDKEGFWSQYLNQSTGKPVWSDIALAGQSQGGGMAEFIAQHESVARVISFSGGWDYSDSKTKKIAGWYFKKLITRPENVFATYHVQEVAAKQLDKINKALHIPADNVFALDQPLLKQKKGNNNPYHTEGIKNPVYKPIWIKMLGSGL</sequence>
<keyword evidence="2" id="KW-1185">Reference proteome</keyword>
<protein>
    <recommendedName>
        <fullName evidence="3">Alpha/beta hydrolase</fullName>
    </recommendedName>
</protein>
<dbReference type="NCBIfam" id="NF047580">
    <property type="entry name" value="BPSS1187_fam"/>
    <property type="match status" value="1"/>
</dbReference>
<dbReference type="InterPro" id="IPR058180">
    <property type="entry name" value="BPSS1187-like"/>
</dbReference>
<name>A0A7Y0AQT2_9FLAO</name>
<organism evidence="1 2">
    <name type="scientific">Chryseobacterium antibioticum</name>
    <dbReference type="NCBI Taxonomy" id="2728847"/>
    <lineage>
        <taxon>Bacteria</taxon>
        <taxon>Pseudomonadati</taxon>
        <taxon>Bacteroidota</taxon>
        <taxon>Flavobacteriia</taxon>
        <taxon>Flavobacteriales</taxon>
        <taxon>Weeksellaceae</taxon>
        <taxon>Chryseobacterium group</taxon>
        <taxon>Chryseobacterium</taxon>
    </lineage>
</organism>
<dbReference type="Proteomes" id="UP000544054">
    <property type="component" value="Unassembled WGS sequence"/>
</dbReference>
<proteinExistence type="predicted"/>
<evidence type="ECO:0000313" key="2">
    <source>
        <dbReference type="Proteomes" id="UP000544054"/>
    </source>
</evidence>
<dbReference type="RefSeq" id="WP_169236265.1">
    <property type="nucleotide sequence ID" value="NZ_JABBGI010000029.1"/>
</dbReference>
<dbReference type="InterPro" id="IPR029058">
    <property type="entry name" value="AB_hydrolase_fold"/>
</dbReference>